<dbReference type="Gene3D" id="3.40.50.1820">
    <property type="entry name" value="alpha/beta hydrolase"/>
    <property type="match status" value="1"/>
</dbReference>
<feature type="domain" description="AB hydrolase-1" evidence="4">
    <location>
        <begin position="7"/>
        <end position="229"/>
    </location>
</feature>
<keyword evidence="6" id="KW-1185">Reference proteome</keyword>
<name>A0ABS4B5K4_9GAMM</name>
<comment type="similarity">
    <text evidence="3">Belongs to the AB hydrolase superfamily. MenH family.</text>
</comment>
<proteinExistence type="inferred from homology"/>
<dbReference type="NCBIfam" id="TIGR03695">
    <property type="entry name" value="menH_SHCHC"/>
    <property type="match status" value="1"/>
</dbReference>
<comment type="caution">
    <text evidence="5">The sequence shown here is derived from an EMBL/GenBank/DDBJ whole genome shotgun (WGS) entry which is preliminary data.</text>
</comment>
<evidence type="ECO:0000256" key="1">
    <source>
        <dbReference type="ARBA" id="ARBA00022428"/>
    </source>
</evidence>
<dbReference type="Proteomes" id="UP000666661">
    <property type="component" value="Unassembled WGS sequence"/>
</dbReference>
<evidence type="ECO:0000313" key="6">
    <source>
        <dbReference type="Proteomes" id="UP000666661"/>
    </source>
</evidence>
<dbReference type="RefSeq" id="WP_209793718.1">
    <property type="nucleotide sequence ID" value="NZ_JAGIQF010000003.1"/>
</dbReference>
<dbReference type="InterPro" id="IPR000073">
    <property type="entry name" value="AB_hydrolase_1"/>
</dbReference>
<dbReference type="EC" id="4.2.99.20" evidence="3"/>
<comment type="catalytic activity">
    <reaction evidence="3">
        <text>5-enolpyruvoyl-6-hydroxy-2-succinyl-cyclohex-3-ene-1-carboxylate = (1R,6R)-6-hydroxy-2-succinyl-cyclohexa-2,4-diene-1-carboxylate + pyruvate</text>
        <dbReference type="Rhea" id="RHEA:25597"/>
        <dbReference type="ChEBI" id="CHEBI:15361"/>
        <dbReference type="ChEBI" id="CHEBI:58689"/>
        <dbReference type="ChEBI" id="CHEBI:58818"/>
        <dbReference type="EC" id="4.2.99.20"/>
    </reaction>
</comment>
<gene>
    <name evidence="3 5" type="primary">menH</name>
    <name evidence="5" type="ORF">J8I01_09655</name>
</gene>
<dbReference type="Pfam" id="PF00561">
    <property type="entry name" value="Abhydrolase_1"/>
    <property type="match status" value="1"/>
</dbReference>
<dbReference type="SUPFAM" id="SSF53474">
    <property type="entry name" value="alpha/beta-Hydrolases"/>
    <property type="match status" value="1"/>
</dbReference>
<reference evidence="5 6" key="1">
    <citation type="submission" date="2021-03" db="EMBL/GenBank/DDBJ databases">
        <title>Plant growth promoting bacteria isolated from wild legumes nodules and trapping Phaseolus vulgaris L. nodules in the center and southern Mexico.</title>
        <authorList>
            <person name="Estrada P."/>
        </authorList>
    </citation>
    <scope>NUCLEOTIDE SEQUENCE [LARGE SCALE GENOMIC DNA]</scope>
    <source>
        <strain evidence="5 6">MaGu-431</strain>
    </source>
</reference>
<comment type="function">
    <text evidence="3">Catalyzes a proton abstraction reaction that results in 2,5-elimination of pyruvate from 2-succinyl-5-enolpyruvyl-6-hydroxy-3-cyclohexene-1-carboxylate (SEPHCHC) and the formation of 2-succinyl-6-hydroxy-2,4-cyclohexadiene-1-carboxylate (SHCHC).</text>
</comment>
<dbReference type="PANTHER" id="PTHR42916">
    <property type="entry name" value="2-SUCCINYL-5-ENOLPYRUVYL-6-HYDROXY-3-CYCLOHEXENE-1-CARBOXYLATE SYNTHASE"/>
    <property type="match status" value="1"/>
</dbReference>
<accession>A0ABS4B5K4</accession>
<evidence type="ECO:0000256" key="2">
    <source>
        <dbReference type="ARBA" id="ARBA00023239"/>
    </source>
</evidence>
<dbReference type="HAMAP" id="MF_01660">
    <property type="entry name" value="MenH"/>
    <property type="match status" value="1"/>
</dbReference>
<dbReference type="GO" id="GO:0070205">
    <property type="term" value="F:2-succinyl-6-hydroxy-2,4-cyclohexadiene-1-carboxylate synthase activity"/>
    <property type="evidence" value="ECO:0007669"/>
    <property type="project" value="UniProtKB-EC"/>
</dbReference>
<keyword evidence="2 3" id="KW-0456">Lyase</keyword>
<protein>
    <recommendedName>
        <fullName evidence="3">Putative 2-succinyl-6-hydroxy-2,4-cyclohexadiene-1-carboxylate synthase</fullName>
        <shortName evidence="3">SHCHC synthase</shortName>
        <ecNumber evidence="3">4.2.99.20</ecNumber>
    </recommendedName>
</protein>
<dbReference type="EMBL" id="JAGIQF010000003">
    <property type="protein sequence ID" value="MBP0602773.1"/>
    <property type="molecule type" value="Genomic_DNA"/>
</dbReference>
<comment type="pathway">
    <text evidence="3">Quinol/quinone metabolism; 1,4-dihydroxy-2-naphthoate biosynthesis; 1,4-dihydroxy-2-naphthoate from chorismate: step 3/7.</text>
</comment>
<organism evidence="5 6">
    <name type="scientific">Aeromonas sanarellii</name>
    <dbReference type="NCBI Taxonomy" id="633415"/>
    <lineage>
        <taxon>Bacteria</taxon>
        <taxon>Pseudomonadati</taxon>
        <taxon>Pseudomonadota</taxon>
        <taxon>Gammaproteobacteria</taxon>
        <taxon>Aeromonadales</taxon>
        <taxon>Aeromonadaceae</taxon>
        <taxon>Aeromonas</taxon>
    </lineage>
</organism>
<comment type="pathway">
    <text evidence="3">Quinol/quinone metabolism; menaquinone biosynthesis.</text>
</comment>
<evidence type="ECO:0000259" key="4">
    <source>
        <dbReference type="Pfam" id="PF00561"/>
    </source>
</evidence>
<evidence type="ECO:0000313" key="5">
    <source>
        <dbReference type="EMBL" id="MBP0602773.1"/>
    </source>
</evidence>
<dbReference type="InterPro" id="IPR022485">
    <property type="entry name" value="SHCHC_synthase_MenH"/>
</dbReference>
<dbReference type="InterPro" id="IPR029058">
    <property type="entry name" value="AB_hydrolase_fold"/>
</dbReference>
<sequence>MVSDPVPLVLLHGLLGDAEDWRPVIQALAGIECHALDLPGHGRNQAVRVSGFDEAHRWLCDELATRDIAHYRLVGYSLGGRLALHHASHSPAGLQALLLENCHPGLPEAKRAARLLHDELWASRFEHEPLPRVLADWYRQGVFADLDEEARARQAARRLGNQGPAVAAMLRATSLGRQPDLAPWLGETRLPVHWVSGNRDHKFHALACQLVKQGCNIKHLALDGGHNLHAGQPDTFARLLWEWVNQPEEKIHD</sequence>
<dbReference type="PANTHER" id="PTHR42916:SF1">
    <property type="entry name" value="PROTEIN PHYLLO, CHLOROPLASTIC"/>
    <property type="match status" value="1"/>
</dbReference>
<keyword evidence="1 3" id="KW-0474">Menaquinone biosynthesis</keyword>
<comment type="subunit">
    <text evidence="3">Monomer.</text>
</comment>
<evidence type="ECO:0000256" key="3">
    <source>
        <dbReference type="HAMAP-Rule" id="MF_01660"/>
    </source>
</evidence>